<dbReference type="EMBL" id="PNCG01001177">
    <property type="protein sequence ID" value="TMP64780.1"/>
    <property type="molecule type" value="Genomic_DNA"/>
</dbReference>
<reference evidence="6 7" key="1">
    <citation type="submission" date="2017-12" db="EMBL/GenBank/DDBJ databases">
        <authorList>
            <person name="Paulsen S."/>
            <person name="Gram L.K."/>
        </authorList>
    </citation>
    <scope>NUCLEOTIDE SEQUENCE [LARGE SCALE GENOMIC DNA]</scope>
    <source>
        <strain evidence="6 7">S2897</strain>
    </source>
</reference>
<evidence type="ECO:0000313" key="7">
    <source>
        <dbReference type="Proteomes" id="UP000305874"/>
    </source>
</evidence>
<evidence type="ECO:0000256" key="1">
    <source>
        <dbReference type="ARBA" id="ARBA00022741"/>
    </source>
</evidence>
<dbReference type="SUPFAM" id="SSF52540">
    <property type="entry name" value="P-loop containing nucleoside triphosphate hydrolases"/>
    <property type="match status" value="1"/>
</dbReference>
<dbReference type="AlphaFoldDB" id="A0A5S3XXL6"/>
<dbReference type="PROSITE" id="PS51192">
    <property type="entry name" value="HELICASE_ATP_BIND_1"/>
    <property type="match status" value="1"/>
</dbReference>
<name>A0A5S3XXL6_9GAMM</name>
<feature type="non-terminal residue" evidence="6">
    <location>
        <position position="92"/>
    </location>
</feature>
<dbReference type="Proteomes" id="UP000305874">
    <property type="component" value="Unassembled WGS sequence"/>
</dbReference>
<comment type="caution">
    <text evidence="6">The sequence shown here is derived from an EMBL/GenBank/DDBJ whole genome shotgun (WGS) entry which is preliminary data.</text>
</comment>
<evidence type="ECO:0000256" key="3">
    <source>
        <dbReference type="ARBA" id="ARBA00022806"/>
    </source>
</evidence>
<protein>
    <recommendedName>
        <fullName evidence="5">Helicase ATP-binding domain-containing protein</fullName>
    </recommendedName>
</protein>
<reference evidence="7" key="2">
    <citation type="submission" date="2019-06" db="EMBL/GenBank/DDBJ databases">
        <title>Co-occurence of chitin degradation, pigmentation and bioactivity in marine Pseudoalteromonas.</title>
        <authorList>
            <person name="Sonnenschein E.C."/>
            <person name="Bech P.K."/>
        </authorList>
    </citation>
    <scope>NUCLEOTIDE SEQUENCE [LARGE SCALE GENOMIC DNA]</scope>
    <source>
        <strain evidence="7">S2897</strain>
    </source>
</reference>
<feature type="domain" description="Helicase ATP-binding" evidence="5">
    <location>
        <begin position="1"/>
        <end position="57"/>
    </location>
</feature>
<sequence>IIIDEAHERSLNIDFILGYLKNLLAKRPDLKVIITSATIDPQRFSKHFNNAPIIEVSGRTYPVEVRYRPPADTASNDTEAQNDQLQGIFDAV</sequence>
<dbReference type="PANTHER" id="PTHR18934">
    <property type="entry name" value="ATP-DEPENDENT RNA HELICASE"/>
    <property type="match status" value="1"/>
</dbReference>
<keyword evidence="2" id="KW-0378">Hydrolase</keyword>
<evidence type="ECO:0000259" key="5">
    <source>
        <dbReference type="PROSITE" id="PS51192"/>
    </source>
</evidence>
<dbReference type="GO" id="GO:0004386">
    <property type="term" value="F:helicase activity"/>
    <property type="evidence" value="ECO:0007669"/>
    <property type="project" value="UniProtKB-KW"/>
</dbReference>
<accession>A0A5S3XXL6</accession>
<keyword evidence="3" id="KW-0347">Helicase</keyword>
<keyword evidence="1" id="KW-0547">Nucleotide-binding</keyword>
<dbReference type="InterPro" id="IPR027417">
    <property type="entry name" value="P-loop_NTPase"/>
</dbReference>
<dbReference type="Gene3D" id="3.40.50.300">
    <property type="entry name" value="P-loop containing nucleotide triphosphate hydrolases"/>
    <property type="match status" value="1"/>
</dbReference>
<dbReference type="GO" id="GO:0005524">
    <property type="term" value="F:ATP binding"/>
    <property type="evidence" value="ECO:0007669"/>
    <property type="project" value="UniProtKB-KW"/>
</dbReference>
<feature type="non-terminal residue" evidence="6">
    <location>
        <position position="1"/>
    </location>
</feature>
<evidence type="ECO:0000313" key="6">
    <source>
        <dbReference type="EMBL" id="TMP64780.1"/>
    </source>
</evidence>
<proteinExistence type="predicted"/>
<dbReference type="GO" id="GO:0016787">
    <property type="term" value="F:hydrolase activity"/>
    <property type="evidence" value="ECO:0007669"/>
    <property type="project" value="UniProtKB-KW"/>
</dbReference>
<gene>
    <name evidence="6" type="ORF">CWC05_24325</name>
</gene>
<organism evidence="6 7">
    <name type="scientific">Pseudoalteromonas ruthenica</name>
    <dbReference type="NCBI Taxonomy" id="151081"/>
    <lineage>
        <taxon>Bacteria</taxon>
        <taxon>Pseudomonadati</taxon>
        <taxon>Pseudomonadota</taxon>
        <taxon>Gammaproteobacteria</taxon>
        <taxon>Alteromonadales</taxon>
        <taxon>Pseudoalteromonadaceae</taxon>
        <taxon>Pseudoalteromonas</taxon>
    </lineage>
</organism>
<dbReference type="RefSeq" id="WP_138549529.1">
    <property type="nucleotide sequence ID" value="NZ_PNCG01001177.1"/>
</dbReference>
<dbReference type="InterPro" id="IPR014001">
    <property type="entry name" value="Helicase_ATP-bd"/>
</dbReference>
<evidence type="ECO:0000256" key="2">
    <source>
        <dbReference type="ARBA" id="ARBA00022801"/>
    </source>
</evidence>
<dbReference type="GO" id="GO:0003723">
    <property type="term" value="F:RNA binding"/>
    <property type="evidence" value="ECO:0007669"/>
    <property type="project" value="TreeGrafter"/>
</dbReference>
<keyword evidence="4" id="KW-0067">ATP-binding</keyword>
<dbReference type="PANTHER" id="PTHR18934:SF99">
    <property type="entry name" value="ATP-DEPENDENT RNA HELICASE DHX37-RELATED"/>
    <property type="match status" value="1"/>
</dbReference>
<evidence type="ECO:0000256" key="4">
    <source>
        <dbReference type="ARBA" id="ARBA00022840"/>
    </source>
</evidence>